<reference evidence="3 4" key="2">
    <citation type="journal article" date="2016" name="Genome Announc.">
        <title>Draft Genome Sequence of a Biocontrol Rhizobacterium, Chryseobacterium kwangjuense Strain KJ1R5, Isolated from Pepper (Capsicum annuum).</title>
        <authorList>
            <person name="Jeong J.J."/>
            <person name="Park H."/>
            <person name="Park B.H."/>
            <person name="Mannaa M."/>
            <person name="Sang M.K."/>
            <person name="Choi I.G."/>
            <person name="Kim K.D."/>
        </authorList>
    </citation>
    <scope>NUCLEOTIDE SEQUENCE [LARGE SCALE GENOMIC DNA]</scope>
    <source>
        <strain evidence="3 4">KJ1R5</strain>
    </source>
</reference>
<feature type="chain" id="PRO_5007468141" description="Lipoprotein" evidence="2">
    <location>
        <begin position="24"/>
        <end position="459"/>
    </location>
</feature>
<feature type="signal peptide" evidence="2">
    <location>
        <begin position="1"/>
        <end position="23"/>
    </location>
</feature>
<gene>
    <name evidence="3" type="ORF">AU378_07830</name>
</gene>
<protein>
    <recommendedName>
        <fullName evidence="5">Lipoprotein</fullName>
    </recommendedName>
</protein>
<evidence type="ECO:0000313" key="3">
    <source>
        <dbReference type="EMBL" id="KXH85645.1"/>
    </source>
</evidence>
<accession>A0A135WL74</accession>
<organism evidence="3 4">
    <name type="scientific">Chryseobacterium kwangjuense</name>
    <dbReference type="NCBI Taxonomy" id="267125"/>
    <lineage>
        <taxon>Bacteria</taxon>
        <taxon>Pseudomonadati</taxon>
        <taxon>Bacteroidota</taxon>
        <taxon>Flavobacteriia</taxon>
        <taxon>Flavobacteriales</taxon>
        <taxon>Weeksellaceae</taxon>
        <taxon>Chryseobacterium group</taxon>
        <taxon>Chryseobacterium</taxon>
    </lineage>
</organism>
<evidence type="ECO:0008006" key="5">
    <source>
        <dbReference type="Google" id="ProtNLM"/>
    </source>
</evidence>
<sequence length="459" mass="51779">MMKKLALRLALLAAVAFSLQSCRTEEDLLQNPQETEKRFQAFTSRNGEPINYPRGYKLLLEKYDSIYSTAYTSKTFFKNSILGKSGLEEYVELNIRSQELMMKNNTERWILYPVVKEKEVIGIEVGILKNNESWLEFWRMDPQDAYYKEIINPFRLAYSEKILTQQTMNKGGNCGRPGEEPCDTGEVVITVPKPNGPKANPHLYLPGANPGSGDPGVIGGNCGAYGNCGGGSGTGETPNDPNNNDSCGKTKKQKSNPDYRAKINVLESNLDLKKETGFIEKNDGTFHYKDNANATEDANTLSLPDPNIFKDIKGFMHTHPNNFEDSNGNMRIGFKIFSPGDVIYFNQMVKNAKDNGKPLDEVYAVMVSGNVTYQIRFTGDPNQIKTIYTNTEFEYREFYKNYFKKYSDRPDDLNFLKFIDEVMNVRGITLVELNEDGVPPTMKTLNSNKDGIAKVQCPQ</sequence>
<feature type="compositionally biased region" description="Polar residues" evidence="1">
    <location>
        <begin position="236"/>
        <end position="247"/>
    </location>
</feature>
<name>A0A135WL74_9FLAO</name>
<keyword evidence="2" id="KW-0732">Signal</keyword>
<evidence type="ECO:0000256" key="1">
    <source>
        <dbReference type="SAM" id="MobiDB-lite"/>
    </source>
</evidence>
<evidence type="ECO:0000256" key="2">
    <source>
        <dbReference type="SAM" id="SignalP"/>
    </source>
</evidence>
<feature type="region of interest" description="Disordered" evidence="1">
    <location>
        <begin position="235"/>
        <end position="258"/>
    </location>
</feature>
<dbReference type="EMBL" id="LPUR01000001">
    <property type="protein sequence ID" value="KXH85645.1"/>
    <property type="molecule type" value="Genomic_DNA"/>
</dbReference>
<dbReference type="RefSeq" id="WP_062649684.1">
    <property type="nucleotide sequence ID" value="NZ_LPUR01000001.1"/>
</dbReference>
<dbReference type="Proteomes" id="UP000070513">
    <property type="component" value="Unassembled WGS sequence"/>
</dbReference>
<comment type="caution">
    <text evidence="3">The sequence shown here is derived from an EMBL/GenBank/DDBJ whole genome shotgun (WGS) entry which is preliminary data.</text>
</comment>
<proteinExistence type="predicted"/>
<reference evidence="4" key="1">
    <citation type="submission" date="2015-12" db="EMBL/GenBank/DDBJ databases">
        <title>Genome sequence of a biocontrol rhizobacterium Chryseobacterium kwangjuense strain KJ1R5 isolated from pepper (Capsicum annuum L.).</title>
        <authorList>
            <person name="Jeong J.-J."/>
            <person name="Park H."/>
            <person name="Mannaa M."/>
            <person name="Sang M.K."/>
            <person name="Choi I.-G."/>
            <person name="Kim K.D."/>
        </authorList>
    </citation>
    <scope>NUCLEOTIDE SEQUENCE [LARGE SCALE GENOMIC DNA]</scope>
    <source>
        <strain evidence="4">KJ1R5</strain>
    </source>
</reference>
<dbReference type="PROSITE" id="PS51257">
    <property type="entry name" value="PROKAR_LIPOPROTEIN"/>
    <property type="match status" value="1"/>
</dbReference>
<dbReference type="AlphaFoldDB" id="A0A135WL74"/>
<evidence type="ECO:0000313" key="4">
    <source>
        <dbReference type="Proteomes" id="UP000070513"/>
    </source>
</evidence>
<dbReference type="OrthoDB" id="1259378at2"/>